<proteinExistence type="predicted"/>
<dbReference type="SUPFAM" id="SSF53756">
    <property type="entry name" value="UDP-Glycosyltransferase/glycogen phosphorylase"/>
    <property type="match status" value="2"/>
</dbReference>
<dbReference type="AlphaFoldDB" id="A0A7G8TEV8"/>
<protein>
    <submittedName>
        <fullName evidence="1">Uncharacterized protein</fullName>
    </submittedName>
</protein>
<sequence length="339" mass="37548">MLYIRTDADHGTAPERLTGCLAIAEELRRRGECSVFLLTGPDMAEPIGRSGFQAIVLDHLSSPESEAERLVPLLKKEKAAKLLVDLPRISAGYFESLNHAAKLIYLGTQEQVFPGIHLLINYSNACRIDFYSEAYCACSTKLLLGVRYLPLRKEFRELRPIVRDRVKNILMPVGGAAETSPVGRLAEDLSSAFPNLNFILAAEFLNRGISSLEKQTSRLRNVELVANPENMAAVMRNCDAAVSACGMHLYELCACGTPTVCFALTAEQSECGKQFHFDRITAYAGDLISNYGACLFRITARLKSLTENNSLRRETAVRMNSYLDGFGSQRIAEEILKLN</sequence>
<gene>
    <name evidence="1" type="ORF">HCR03_08020</name>
</gene>
<organism evidence="1 2">
    <name type="scientific">Caproicibacter fermentans</name>
    <dbReference type="NCBI Taxonomy" id="2576756"/>
    <lineage>
        <taxon>Bacteria</taxon>
        <taxon>Bacillati</taxon>
        <taxon>Bacillota</taxon>
        <taxon>Clostridia</taxon>
        <taxon>Eubacteriales</taxon>
        <taxon>Acutalibacteraceae</taxon>
        <taxon>Caproicibacter</taxon>
    </lineage>
</organism>
<reference evidence="1 2" key="1">
    <citation type="submission" date="2020-08" db="EMBL/GenBank/DDBJ databases">
        <title>The isolate Caproiciproducens sp. 7D4C2 produces n-caproate at mildly acidic conditions from hexoses: genome and rBOX comparison with related strains and chain-elongating bacteria.</title>
        <authorList>
            <person name="Esquivel-Elizondo S."/>
            <person name="Bagci C."/>
            <person name="Temovska M."/>
            <person name="Jeon B.S."/>
            <person name="Bessarab I."/>
            <person name="Williams R.B.H."/>
            <person name="Huson D.H."/>
            <person name="Angenent L.T."/>
        </authorList>
    </citation>
    <scope>NUCLEOTIDE SEQUENCE [LARGE SCALE GENOMIC DNA]</scope>
    <source>
        <strain evidence="1 2">7D4C2</strain>
    </source>
</reference>
<dbReference type="Gene3D" id="3.40.50.11190">
    <property type="match status" value="1"/>
</dbReference>
<dbReference type="KEGG" id="cfem:HCR03_08020"/>
<dbReference type="Proteomes" id="UP000515909">
    <property type="component" value="Chromosome"/>
</dbReference>
<dbReference type="Gene3D" id="3.40.50.2000">
    <property type="entry name" value="Glycogen Phosphorylase B"/>
    <property type="match status" value="1"/>
</dbReference>
<dbReference type="RefSeq" id="WP_187037527.1">
    <property type="nucleotide sequence ID" value="NZ_CP060286.1"/>
</dbReference>
<accession>A0A7G8TEV8</accession>
<evidence type="ECO:0000313" key="1">
    <source>
        <dbReference type="EMBL" id="QNK42149.1"/>
    </source>
</evidence>
<name>A0A7G8TEV8_9FIRM</name>
<dbReference type="EMBL" id="CP060286">
    <property type="protein sequence ID" value="QNK42149.1"/>
    <property type="molecule type" value="Genomic_DNA"/>
</dbReference>
<evidence type="ECO:0000313" key="2">
    <source>
        <dbReference type="Proteomes" id="UP000515909"/>
    </source>
</evidence>